<comment type="caution">
    <text evidence="8">The sequence shown here is derived from an EMBL/GenBank/DDBJ whole genome shotgun (WGS) entry which is preliminary data.</text>
</comment>
<dbReference type="PROSITE" id="PS51257">
    <property type="entry name" value="PROKAR_LIPOPROTEIN"/>
    <property type="match status" value="1"/>
</dbReference>
<accession>A0A366IFE0</accession>
<dbReference type="Gene3D" id="3.40.710.10">
    <property type="entry name" value="DD-peptidase/beta-lactamase superfamily"/>
    <property type="match status" value="1"/>
</dbReference>
<feature type="domain" description="NTF2-like N-terminal transpeptidase" evidence="7">
    <location>
        <begin position="30"/>
        <end position="150"/>
    </location>
</feature>
<dbReference type="InterPro" id="IPR050515">
    <property type="entry name" value="Beta-lactam/transpept"/>
</dbReference>
<feature type="domain" description="Penicillin-binding protein dimerisation" evidence="6">
    <location>
        <begin position="158"/>
        <end position="326"/>
    </location>
</feature>
<dbReference type="Gene3D" id="3.30.1390.30">
    <property type="entry name" value="Penicillin-binding protein 2a, domain 3"/>
    <property type="match status" value="1"/>
</dbReference>
<feature type="chain" id="PRO_5016968958" evidence="4">
    <location>
        <begin position="25"/>
        <end position="675"/>
    </location>
</feature>
<dbReference type="EMBL" id="QNRX01000002">
    <property type="protein sequence ID" value="RBP69011.1"/>
    <property type="molecule type" value="Genomic_DNA"/>
</dbReference>
<feature type="signal peptide" evidence="4">
    <location>
        <begin position="1"/>
        <end position="24"/>
    </location>
</feature>
<dbReference type="GO" id="GO:0046677">
    <property type="term" value="P:response to antibiotic"/>
    <property type="evidence" value="ECO:0007669"/>
    <property type="project" value="InterPro"/>
</dbReference>
<dbReference type="Proteomes" id="UP000253490">
    <property type="component" value="Unassembled WGS sequence"/>
</dbReference>
<dbReference type="InterPro" id="IPR007887">
    <property type="entry name" value="MecA_N"/>
</dbReference>
<dbReference type="InterPro" id="IPR005311">
    <property type="entry name" value="PBP_dimer"/>
</dbReference>
<evidence type="ECO:0000259" key="5">
    <source>
        <dbReference type="Pfam" id="PF00905"/>
    </source>
</evidence>
<evidence type="ECO:0000256" key="1">
    <source>
        <dbReference type="ARBA" id="ARBA00004370"/>
    </source>
</evidence>
<comment type="similarity">
    <text evidence="2">Belongs to the transpeptidase family.</text>
</comment>
<reference evidence="8 9" key="1">
    <citation type="submission" date="2018-06" db="EMBL/GenBank/DDBJ databases">
        <title>Genomic Encyclopedia of Type Strains, Phase IV (KMG-IV): sequencing the most valuable type-strain genomes for metagenomic binning, comparative biology and taxonomic classification.</title>
        <authorList>
            <person name="Goeker M."/>
        </authorList>
    </citation>
    <scope>NUCLEOTIDE SEQUENCE [LARGE SCALE GENOMIC DNA]</scope>
    <source>
        <strain evidence="8 9">DSM 22112</strain>
    </source>
</reference>
<dbReference type="Gene3D" id="3.90.1310.10">
    <property type="entry name" value="Penicillin-binding protein 2a (Domain 2)"/>
    <property type="match status" value="1"/>
</dbReference>
<dbReference type="InterPro" id="IPR012338">
    <property type="entry name" value="Beta-lactam/transpept-like"/>
</dbReference>
<sequence length="675" mass="75218">MIRKQLLLSICCSLLLLFAGCSSQKDPVGLVEKYTRLWESKDYEDMYEIIFLEDKDSLSLEEFKKAYDELYTDLNVDSIAIENLGDEKKLKEEIKKEDKVSIPIKVTLQTAYGKKSYNVDVSVVKEEVEDKSSWYIDWDYDLIYENLAAGDSIITRTTSPVRGVIADRSGNKLAQNSTVIQVGIVPGRLGDMKEEVISDIAKAFSISEDYIKERLNLSWVKDDSFVDIVKIPIEQLSQIEEIHAKNKGATYKEIIDRVYPYKEVAAHLTGYLGYIGEDDLKELEGQGFTSNSKLGKTGLEKIFDETLRGVPGKKVVLVSNKGTEKEVLKEEIAKDGEDLVITIDIELQKKLYESMNGERGTAASVNYKNGEILAIVSSPSYDPNKFTLGISSGELESLQEDKSNPLLNRFTKAYTPGSILKPITAAIALNDKVIDESFTINVKGKDWQKDSSWGDYYITRVTDPGTPVDLEKAMVYSDNIYFGQVALQIGEENFIQRAKDFGIGVDLKIRYGMNKSQLANENKISSEILLADTGYGQGQVLTNILNIPKAFSAFANDGGIVEPKLIMDKEEPIRTNIISKEVSSKVFDLMVKVVEDPNGTGHEAYIEGKTIAGKTGTAEVSDANESNQKDEIGWFAAIDKSEATPYITTMMIEEVQGRGGSHVVVPLVRRFIEAY</sequence>
<feature type="domain" description="Penicillin-binding protein transpeptidase" evidence="5">
    <location>
        <begin position="360"/>
        <end position="672"/>
    </location>
</feature>
<keyword evidence="9" id="KW-1185">Reference proteome</keyword>
<proteinExistence type="inferred from homology"/>
<keyword evidence="3" id="KW-0472">Membrane</keyword>
<dbReference type="GO" id="GO:0005886">
    <property type="term" value="C:plasma membrane"/>
    <property type="evidence" value="ECO:0007669"/>
    <property type="project" value="TreeGrafter"/>
</dbReference>
<evidence type="ECO:0000256" key="4">
    <source>
        <dbReference type="SAM" id="SignalP"/>
    </source>
</evidence>
<dbReference type="AlphaFoldDB" id="A0A366IFE0"/>
<dbReference type="PANTHER" id="PTHR30627">
    <property type="entry name" value="PEPTIDOGLYCAN D,D-TRANSPEPTIDASE"/>
    <property type="match status" value="1"/>
</dbReference>
<dbReference type="SUPFAM" id="SSF54427">
    <property type="entry name" value="NTF2-like"/>
    <property type="match status" value="1"/>
</dbReference>
<comment type="subcellular location">
    <subcellularLocation>
        <location evidence="1">Membrane</location>
    </subcellularLocation>
</comment>
<evidence type="ECO:0000313" key="9">
    <source>
        <dbReference type="Proteomes" id="UP000253490"/>
    </source>
</evidence>
<dbReference type="Gene3D" id="3.10.450.100">
    <property type="entry name" value="NTF2-like, domain 1"/>
    <property type="match status" value="1"/>
</dbReference>
<dbReference type="PANTHER" id="PTHR30627:SF25">
    <property type="entry name" value="PENICILLIN-BINDING PROTEIN 3"/>
    <property type="match status" value="1"/>
</dbReference>
<dbReference type="GO" id="GO:0008658">
    <property type="term" value="F:penicillin binding"/>
    <property type="evidence" value="ECO:0007669"/>
    <property type="project" value="InterPro"/>
</dbReference>
<dbReference type="SUPFAM" id="SSF56519">
    <property type="entry name" value="Penicillin binding protein dimerisation domain"/>
    <property type="match status" value="1"/>
</dbReference>
<keyword evidence="4" id="KW-0732">Signal</keyword>
<gene>
    <name evidence="8" type="ORF">DES36_102154</name>
</gene>
<organism evidence="8 9">
    <name type="scientific">Alkalibaculum bacchi</name>
    <dbReference type="NCBI Taxonomy" id="645887"/>
    <lineage>
        <taxon>Bacteria</taxon>
        <taxon>Bacillati</taxon>
        <taxon>Bacillota</taxon>
        <taxon>Clostridia</taxon>
        <taxon>Eubacteriales</taxon>
        <taxon>Eubacteriaceae</taxon>
        <taxon>Alkalibaculum</taxon>
    </lineage>
</organism>
<dbReference type="RefSeq" id="WP_113919581.1">
    <property type="nucleotide sequence ID" value="NZ_QNRX01000002.1"/>
</dbReference>
<evidence type="ECO:0000259" key="7">
    <source>
        <dbReference type="Pfam" id="PF05223"/>
    </source>
</evidence>
<dbReference type="InterPro" id="IPR032710">
    <property type="entry name" value="NTF2-like_dom_sf"/>
</dbReference>
<dbReference type="InterPro" id="IPR001460">
    <property type="entry name" value="PCN-bd_Tpept"/>
</dbReference>
<evidence type="ECO:0000256" key="3">
    <source>
        <dbReference type="ARBA" id="ARBA00023136"/>
    </source>
</evidence>
<dbReference type="GO" id="GO:0071555">
    <property type="term" value="P:cell wall organization"/>
    <property type="evidence" value="ECO:0007669"/>
    <property type="project" value="TreeGrafter"/>
</dbReference>
<evidence type="ECO:0000256" key="2">
    <source>
        <dbReference type="ARBA" id="ARBA00007171"/>
    </source>
</evidence>
<evidence type="ECO:0000313" key="8">
    <source>
        <dbReference type="EMBL" id="RBP69011.1"/>
    </source>
</evidence>
<name>A0A366IFE0_9FIRM</name>
<dbReference type="Pfam" id="PF05223">
    <property type="entry name" value="MecA_N"/>
    <property type="match status" value="1"/>
</dbReference>
<dbReference type="GO" id="GO:0071972">
    <property type="term" value="F:peptidoglycan L,D-transpeptidase activity"/>
    <property type="evidence" value="ECO:0007669"/>
    <property type="project" value="TreeGrafter"/>
</dbReference>
<dbReference type="Pfam" id="PF00905">
    <property type="entry name" value="Transpeptidase"/>
    <property type="match status" value="1"/>
</dbReference>
<dbReference type="SUPFAM" id="SSF56601">
    <property type="entry name" value="beta-lactamase/transpeptidase-like"/>
    <property type="match status" value="1"/>
</dbReference>
<dbReference type="Pfam" id="PF03717">
    <property type="entry name" value="PBP_dimer"/>
    <property type="match status" value="1"/>
</dbReference>
<dbReference type="OrthoDB" id="9804124at2"/>
<protein>
    <submittedName>
        <fullName evidence="8">Penicillin-binding protein</fullName>
    </submittedName>
</protein>
<evidence type="ECO:0000259" key="6">
    <source>
        <dbReference type="Pfam" id="PF03717"/>
    </source>
</evidence>
<dbReference type="InterPro" id="IPR036138">
    <property type="entry name" value="PBP_dimer_sf"/>
</dbReference>